<evidence type="ECO:0000313" key="3">
    <source>
        <dbReference type="Proteomes" id="UP000198356"/>
    </source>
</evidence>
<feature type="domain" description="Putative restriction endonuclease" evidence="1">
    <location>
        <begin position="33"/>
        <end position="176"/>
    </location>
</feature>
<evidence type="ECO:0000313" key="2">
    <source>
        <dbReference type="EMBL" id="SNT40503.1"/>
    </source>
</evidence>
<dbReference type="SUPFAM" id="SSF52980">
    <property type="entry name" value="Restriction endonuclease-like"/>
    <property type="match status" value="1"/>
</dbReference>
<organism evidence="2 3">
    <name type="scientific">Granulicella rosea</name>
    <dbReference type="NCBI Taxonomy" id="474952"/>
    <lineage>
        <taxon>Bacteria</taxon>
        <taxon>Pseudomonadati</taxon>
        <taxon>Acidobacteriota</taxon>
        <taxon>Terriglobia</taxon>
        <taxon>Terriglobales</taxon>
        <taxon>Acidobacteriaceae</taxon>
        <taxon>Granulicella</taxon>
    </lineage>
</organism>
<dbReference type="InterPro" id="IPR012296">
    <property type="entry name" value="Nuclease_put_TT1808"/>
</dbReference>
<dbReference type="CDD" id="cd06260">
    <property type="entry name" value="DUF820-like"/>
    <property type="match status" value="1"/>
</dbReference>
<dbReference type="GO" id="GO:0004519">
    <property type="term" value="F:endonuclease activity"/>
    <property type="evidence" value="ECO:0007669"/>
    <property type="project" value="UniProtKB-KW"/>
</dbReference>
<keyword evidence="2" id="KW-0540">Nuclease</keyword>
<dbReference type="Gene3D" id="3.90.1570.10">
    <property type="entry name" value="tt1808, chain A"/>
    <property type="match status" value="1"/>
</dbReference>
<protein>
    <submittedName>
        <fullName evidence="2">Endonuclease, Uma2 family (Restriction endonuclease fold)</fullName>
    </submittedName>
</protein>
<gene>
    <name evidence="2" type="ORF">SAMN05421770_11197</name>
</gene>
<evidence type="ECO:0000259" key="1">
    <source>
        <dbReference type="Pfam" id="PF05685"/>
    </source>
</evidence>
<accession>A0A239ME85</accession>
<keyword evidence="2" id="KW-0378">Hydrolase</keyword>
<proteinExistence type="predicted"/>
<dbReference type="InterPro" id="IPR011335">
    <property type="entry name" value="Restrct_endonuc-II-like"/>
</dbReference>
<dbReference type="Pfam" id="PF05685">
    <property type="entry name" value="Uma2"/>
    <property type="match status" value="1"/>
</dbReference>
<name>A0A239ME85_9BACT</name>
<keyword evidence="3" id="KW-1185">Reference proteome</keyword>
<dbReference type="PANTHER" id="PTHR34107">
    <property type="entry name" value="SLL0198 PROTEIN-RELATED"/>
    <property type="match status" value="1"/>
</dbReference>
<dbReference type="PANTHER" id="PTHR34107:SF7">
    <property type="entry name" value="SLR2092 PROTEIN"/>
    <property type="match status" value="1"/>
</dbReference>
<dbReference type="InterPro" id="IPR008538">
    <property type="entry name" value="Uma2"/>
</dbReference>
<reference evidence="2 3" key="1">
    <citation type="submission" date="2017-06" db="EMBL/GenBank/DDBJ databases">
        <authorList>
            <person name="Kim H.J."/>
            <person name="Triplett B.A."/>
        </authorList>
    </citation>
    <scope>NUCLEOTIDE SEQUENCE [LARGE SCALE GENOMIC DNA]</scope>
    <source>
        <strain evidence="2 3">DSM 18704</strain>
    </source>
</reference>
<sequence length="204" mass="22860">MSEYTQGMDLRLVETDLPLRLRFETPLSEEALFRFCEGNDSVWIEREPNGELSVGLLAGARASRVLVAILCQLWDWAEKDGRGQVLSNAGFLLPDGSMRGAQLAWVSNERWQALTEEQRHGFAPLCPEFVVHVLGFAAELAEARARMERWIANGAQFALLFDPGLQQVTTFRSAMQPEIQDEWKSGPGGEVFRGAHRVLSGGWR</sequence>
<dbReference type="Proteomes" id="UP000198356">
    <property type="component" value="Unassembled WGS sequence"/>
</dbReference>
<keyword evidence="2" id="KW-0255">Endonuclease</keyword>
<dbReference type="EMBL" id="FZOU01000011">
    <property type="protein sequence ID" value="SNT40503.1"/>
    <property type="molecule type" value="Genomic_DNA"/>
</dbReference>
<dbReference type="AlphaFoldDB" id="A0A239ME85"/>